<name>A0ABD2WEP9_9HYME</name>
<evidence type="ECO:0000313" key="1">
    <source>
        <dbReference type="EMBL" id="KAL3391149.1"/>
    </source>
</evidence>
<dbReference type="AlphaFoldDB" id="A0ABD2WEP9"/>
<accession>A0ABD2WEP9</accession>
<gene>
    <name evidence="1" type="ORF">TKK_013908</name>
</gene>
<organism evidence="1 2">
    <name type="scientific">Trichogramma kaykai</name>
    <dbReference type="NCBI Taxonomy" id="54128"/>
    <lineage>
        <taxon>Eukaryota</taxon>
        <taxon>Metazoa</taxon>
        <taxon>Ecdysozoa</taxon>
        <taxon>Arthropoda</taxon>
        <taxon>Hexapoda</taxon>
        <taxon>Insecta</taxon>
        <taxon>Pterygota</taxon>
        <taxon>Neoptera</taxon>
        <taxon>Endopterygota</taxon>
        <taxon>Hymenoptera</taxon>
        <taxon>Apocrita</taxon>
        <taxon>Proctotrupomorpha</taxon>
        <taxon>Chalcidoidea</taxon>
        <taxon>Trichogrammatidae</taxon>
        <taxon>Trichogramma</taxon>
    </lineage>
</organism>
<reference evidence="1 2" key="1">
    <citation type="journal article" date="2024" name="bioRxiv">
        <title>A reference genome for Trichogramma kaykai: A tiny desert-dwelling parasitoid wasp with competing sex-ratio distorters.</title>
        <authorList>
            <person name="Culotta J."/>
            <person name="Lindsey A.R."/>
        </authorList>
    </citation>
    <scope>NUCLEOTIDE SEQUENCE [LARGE SCALE GENOMIC DNA]</scope>
    <source>
        <strain evidence="1 2">KSX58</strain>
    </source>
</reference>
<dbReference type="EMBL" id="JBJJXI010000111">
    <property type="protein sequence ID" value="KAL3391149.1"/>
    <property type="molecule type" value="Genomic_DNA"/>
</dbReference>
<proteinExistence type="predicted"/>
<dbReference type="Proteomes" id="UP001627154">
    <property type="component" value="Unassembled WGS sequence"/>
</dbReference>
<evidence type="ECO:0000313" key="2">
    <source>
        <dbReference type="Proteomes" id="UP001627154"/>
    </source>
</evidence>
<protein>
    <submittedName>
        <fullName evidence="1">Uncharacterized protein</fullName>
    </submittedName>
</protein>
<keyword evidence="2" id="KW-1185">Reference proteome</keyword>
<sequence length="86" mass="9170">MSKIACILAITPCLNFTTDMVLTADTVVTEDMADTVVMEDTEDTPVTVDTADTEAVIMITMGIIHTIIVTTTTVDSSTNSIMPITI</sequence>
<comment type="caution">
    <text evidence="1">The sequence shown here is derived from an EMBL/GenBank/DDBJ whole genome shotgun (WGS) entry which is preliminary data.</text>
</comment>